<organism evidence="2 3">
    <name type="scientific">Halocaridina rubra</name>
    <name type="common">Hawaiian red shrimp</name>
    <dbReference type="NCBI Taxonomy" id="373956"/>
    <lineage>
        <taxon>Eukaryota</taxon>
        <taxon>Metazoa</taxon>
        <taxon>Ecdysozoa</taxon>
        <taxon>Arthropoda</taxon>
        <taxon>Crustacea</taxon>
        <taxon>Multicrustacea</taxon>
        <taxon>Malacostraca</taxon>
        <taxon>Eumalacostraca</taxon>
        <taxon>Eucarida</taxon>
        <taxon>Decapoda</taxon>
        <taxon>Pleocyemata</taxon>
        <taxon>Caridea</taxon>
        <taxon>Atyoidea</taxon>
        <taxon>Atyidae</taxon>
        <taxon>Halocaridina</taxon>
    </lineage>
</organism>
<evidence type="ECO:0000313" key="2">
    <source>
        <dbReference type="EMBL" id="KAK7069510.1"/>
    </source>
</evidence>
<evidence type="ECO:0000256" key="1">
    <source>
        <dbReference type="SAM" id="MobiDB-lite"/>
    </source>
</evidence>
<feature type="compositionally biased region" description="Basic and acidic residues" evidence="1">
    <location>
        <begin position="335"/>
        <end position="354"/>
    </location>
</feature>
<feature type="region of interest" description="Disordered" evidence="1">
    <location>
        <begin position="15"/>
        <end position="69"/>
    </location>
</feature>
<accession>A0AAN8WNR5</accession>
<sequence length="425" mass="47194">MGDVRMDSVSRFLTISDGGKLKDGENGDAHETDSGIHSGDDVVDRTHSADRTERDGRKKSDCDESETGNCNDIKEFLRRGETVVELYNLDLDAEESAGHGENTLDFHMSATPQIDIVNQDDGERAIVSRKNVLARNSQEGKKKYHRPLAREDSVTADFNGDALPIDNEAYAKDAESFEMQEVDISEKERKNADNINKAKTLKAKQSNIETESLESPDMTDTKMNQEECSPQPEIRFLTDSGSFCASVESSESVTKVPEVESKPSHDSLPEETVVAASPMKKHVAKSLSDGTILSDSSRLRIFQRLESRGGVPAPCGIPFSLEIQEESLEDLRDDDEARRSGFEHPRFRPRFEKRNSKLDLKDTLAVPGERRTSRVLEFRARGSRRESMGIGISPDNPSVSSVSTPEDEEGRRLSQIRSSISPGKD</sequence>
<dbReference type="AlphaFoldDB" id="A0AAN8WNR5"/>
<proteinExistence type="predicted"/>
<name>A0AAN8WNR5_HALRR</name>
<dbReference type="Proteomes" id="UP001381693">
    <property type="component" value="Unassembled WGS sequence"/>
</dbReference>
<feature type="non-terminal residue" evidence="2">
    <location>
        <position position="425"/>
    </location>
</feature>
<reference evidence="2 3" key="1">
    <citation type="submission" date="2023-11" db="EMBL/GenBank/DDBJ databases">
        <title>Halocaridina rubra genome assembly.</title>
        <authorList>
            <person name="Smith C."/>
        </authorList>
    </citation>
    <scope>NUCLEOTIDE SEQUENCE [LARGE SCALE GENOMIC DNA]</scope>
    <source>
        <strain evidence="2">EP-1</strain>
        <tissue evidence="2">Whole</tissue>
    </source>
</reference>
<gene>
    <name evidence="2" type="ORF">SK128_025802</name>
</gene>
<feature type="compositionally biased region" description="Basic and acidic residues" evidence="1">
    <location>
        <begin position="19"/>
        <end position="62"/>
    </location>
</feature>
<feature type="region of interest" description="Disordered" evidence="1">
    <location>
        <begin position="249"/>
        <end position="271"/>
    </location>
</feature>
<feature type="region of interest" description="Disordered" evidence="1">
    <location>
        <begin position="330"/>
        <end position="354"/>
    </location>
</feature>
<protein>
    <submittedName>
        <fullName evidence="2">Uncharacterized protein</fullName>
    </submittedName>
</protein>
<keyword evidence="3" id="KW-1185">Reference proteome</keyword>
<feature type="region of interest" description="Disordered" evidence="1">
    <location>
        <begin position="382"/>
        <end position="425"/>
    </location>
</feature>
<feature type="compositionally biased region" description="Polar residues" evidence="1">
    <location>
        <begin position="395"/>
        <end position="404"/>
    </location>
</feature>
<comment type="caution">
    <text evidence="2">The sequence shown here is derived from an EMBL/GenBank/DDBJ whole genome shotgun (WGS) entry which is preliminary data.</text>
</comment>
<evidence type="ECO:0000313" key="3">
    <source>
        <dbReference type="Proteomes" id="UP001381693"/>
    </source>
</evidence>
<feature type="compositionally biased region" description="Basic and acidic residues" evidence="1">
    <location>
        <begin position="257"/>
        <end position="268"/>
    </location>
</feature>
<dbReference type="EMBL" id="JAXCGZ010016226">
    <property type="protein sequence ID" value="KAK7069510.1"/>
    <property type="molecule type" value="Genomic_DNA"/>
</dbReference>
<feature type="compositionally biased region" description="Polar residues" evidence="1">
    <location>
        <begin position="415"/>
        <end position="425"/>
    </location>
</feature>